<dbReference type="EMBL" id="LT629749">
    <property type="protein sequence ID" value="SDT10889.1"/>
    <property type="molecule type" value="Genomic_DNA"/>
</dbReference>
<dbReference type="RefSeq" id="WP_091413906.1">
    <property type="nucleotide sequence ID" value="NZ_LT629749.1"/>
</dbReference>
<dbReference type="OrthoDB" id="4196751at2"/>
<accession>A0A1H1XQ09</accession>
<gene>
    <name evidence="2" type="ORF">SAMN04488543_3051</name>
</gene>
<evidence type="ECO:0000313" key="2">
    <source>
        <dbReference type="EMBL" id="SDT10889.1"/>
    </source>
</evidence>
<dbReference type="Gene3D" id="1.20.120.450">
    <property type="entry name" value="dinb family like domain"/>
    <property type="match status" value="1"/>
</dbReference>
<evidence type="ECO:0000259" key="1">
    <source>
        <dbReference type="Pfam" id="PF12867"/>
    </source>
</evidence>
<dbReference type="Pfam" id="PF12867">
    <property type="entry name" value="DinB_2"/>
    <property type="match status" value="1"/>
</dbReference>
<sequence length="174" mass="20071">MDVAAVSQEMEEARVTFHALVRHATATDLRLRTAGTRWTNRQLLFHMVFGYLVVRTLRPFVRGFGRLPITWSRRFSAALHAVRRPYHLVNYLGSCVGGTLLSPSQSAALLDRAIAVLRHGLATETEQDLARRMAFPVSWDPYFRDTMSLLDVYHFGTQHFEHHRRQLTLDDQPR</sequence>
<dbReference type="SUPFAM" id="SSF109854">
    <property type="entry name" value="DinB/YfiT-like putative metalloenzymes"/>
    <property type="match status" value="1"/>
</dbReference>
<protein>
    <submittedName>
        <fullName evidence="2">DinB superfamily protein</fullName>
    </submittedName>
</protein>
<name>A0A1H1XQ09_9ACTN</name>
<dbReference type="InterPro" id="IPR024775">
    <property type="entry name" value="DinB-like"/>
</dbReference>
<dbReference type="AlphaFoldDB" id="A0A1H1XQ09"/>
<dbReference type="Proteomes" id="UP000199092">
    <property type="component" value="Chromosome I"/>
</dbReference>
<feature type="domain" description="DinB-like" evidence="1">
    <location>
        <begin position="10"/>
        <end position="167"/>
    </location>
</feature>
<reference evidence="2 3" key="1">
    <citation type="submission" date="2016-10" db="EMBL/GenBank/DDBJ databases">
        <authorList>
            <person name="de Groot N.N."/>
        </authorList>
    </citation>
    <scope>NUCLEOTIDE SEQUENCE [LARGE SCALE GENOMIC DNA]</scope>
    <source>
        <strain evidence="2 3">DSM 21741</strain>
    </source>
</reference>
<keyword evidence="3" id="KW-1185">Reference proteome</keyword>
<dbReference type="InterPro" id="IPR034660">
    <property type="entry name" value="DinB/YfiT-like"/>
</dbReference>
<evidence type="ECO:0000313" key="3">
    <source>
        <dbReference type="Proteomes" id="UP000199092"/>
    </source>
</evidence>
<proteinExistence type="predicted"/>
<organism evidence="2 3">
    <name type="scientific">Friedmanniella luteola</name>
    <dbReference type="NCBI Taxonomy" id="546871"/>
    <lineage>
        <taxon>Bacteria</taxon>
        <taxon>Bacillati</taxon>
        <taxon>Actinomycetota</taxon>
        <taxon>Actinomycetes</taxon>
        <taxon>Propionibacteriales</taxon>
        <taxon>Nocardioidaceae</taxon>
        <taxon>Friedmanniella</taxon>
    </lineage>
</organism>